<dbReference type="AlphaFoldDB" id="A0A433VIL3"/>
<dbReference type="InterPro" id="IPR021109">
    <property type="entry name" value="Peptidase_aspartic_dom_sf"/>
</dbReference>
<evidence type="ECO:0000313" key="1">
    <source>
        <dbReference type="EMBL" id="RUT05919.1"/>
    </source>
</evidence>
<organism evidence="1 2">
    <name type="scientific">Dulcicalothrix desertica PCC 7102</name>
    <dbReference type="NCBI Taxonomy" id="232991"/>
    <lineage>
        <taxon>Bacteria</taxon>
        <taxon>Bacillati</taxon>
        <taxon>Cyanobacteriota</taxon>
        <taxon>Cyanophyceae</taxon>
        <taxon>Nostocales</taxon>
        <taxon>Calotrichaceae</taxon>
        <taxon>Dulcicalothrix</taxon>
    </lineage>
</organism>
<dbReference type="RefSeq" id="WP_127081631.1">
    <property type="nucleotide sequence ID" value="NZ_RSCL01000007.1"/>
</dbReference>
<dbReference type="EMBL" id="RSCL01000007">
    <property type="protein sequence ID" value="RUT05919.1"/>
    <property type="molecule type" value="Genomic_DNA"/>
</dbReference>
<evidence type="ECO:0008006" key="3">
    <source>
        <dbReference type="Google" id="ProtNLM"/>
    </source>
</evidence>
<dbReference type="InterPro" id="IPR034122">
    <property type="entry name" value="Retropepsin-like_bacterial"/>
</dbReference>
<dbReference type="SUPFAM" id="SSF50630">
    <property type="entry name" value="Acid proteases"/>
    <property type="match status" value="1"/>
</dbReference>
<name>A0A433VIL3_9CYAN</name>
<sequence length="143" mass="15808">MELAVAVLLAIFIIHYPRNDGPAKIKRRSGGCPIIDVTFNGNHEQEMLVDTGASKTSINKKMASELNVEPVREGYFIMANGQVEKYPIGFVKSIEVGGTKVDNVEVAIIDSGERTGLLGQNFFGKYDVTIKRDEIEFNESLDK</sequence>
<dbReference type="Proteomes" id="UP000271624">
    <property type="component" value="Unassembled WGS sequence"/>
</dbReference>
<dbReference type="Pfam" id="PF13975">
    <property type="entry name" value="gag-asp_proteas"/>
    <property type="match status" value="1"/>
</dbReference>
<comment type="caution">
    <text evidence="1">The sequence shown here is derived from an EMBL/GenBank/DDBJ whole genome shotgun (WGS) entry which is preliminary data.</text>
</comment>
<keyword evidence="2" id="KW-1185">Reference proteome</keyword>
<dbReference type="OrthoDB" id="513120at2"/>
<reference evidence="1" key="2">
    <citation type="journal article" date="2019" name="Genome Biol. Evol.">
        <title>Day and night: Metabolic profiles and evolutionary relationships of six axenic non-marine cyanobacteria.</title>
        <authorList>
            <person name="Will S.E."/>
            <person name="Henke P."/>
            <person name="Boedeker C."/>
            <person name="Huang S."/>
            <person name="Brinkmann H."/>
            <person name="Rohde M."/>
            <person name="Jarek M."/>
            <person name="Friedl T."/>
            <person name="Seufert S."/>
            <person name="Schumacher M."/>
            <person name="Overmann J."/>
            <person name="Neumann-Schaal M."/>
            <person name="Petersen J."/>
        </authorList>
    </citation>
    <scope>NUCLEOTIDE SEQUENCE [LARGE SCALE GENOMIC DNA]</scope>
    <source>
        <strain evidence="1">PCC 7102</strain>
    </source>
</reference>
<evidence type="ECO:0000313" key="2">
    <source>
        <dbReference type="Proteomes" id="UP000271624"/>
    </source>
</evidence>
<proteinExistence type="predicted"/>
<dbReference type="Gene3D" id="2.40.70.10">
    <property type="entry name" value="Acid Proteases"/>
    <property type="match status" value="1"/>
</dbReference>
<protein>
    <recommendedName>
        <fullName evidence="3">Peptidase A2 domain-containing protein</fullName>
    </recommendedName>
</protein>
<dbReference type="CDD" id="cd05483">
    <property type="entry name" value="retropepsin_like_bacteria"/>
    <property type="match status" value="1"/>
</dbReference>
<gene>
    <name evidence="1" type="ORF">DSM106972_031250</name>
</gene>
<accession>A0A433VIL3</accession>
<reference evidence="1" key="1">
    <citation type="submission" date="2018-12" db="EMBL/GenBank/DDBJ databases">
        <authorList>
            <person name="Will S."/>
            <person name="Neumann-Schaal M."/>
            <person name="Henke P."/>
        </authorList>
    </citation>
    <scope>NUCLEOTIDE SEQUENCE</scope>
    <source>
        <strain evidence="1">PCC 7102</strain>
    </source>
</reference>